<keyword evidence="1" id="KW-0472">Membrane</keyword>
<gene>
    <name evidence="2" type="ORF">SG0102_17210</name>
</gene>
<feature type="transmembrane region" description="Helical" evidence="1">
    <location>
        <begin position="30"/>
        <end position="49"/>
    </location>
</feature>
<sequence>MSKLTKNIIVVAIIAAMVAVSELIHDPEVIFPEIAAIAAGAILSEKLAWHVDRKRIFITILICATLGMLIVHLPGPVYLKMTFAYLLGQLVMLGSGTSFAPMISAIVLPVMLSSQSIHYLMSAAFFTAIILIAHAVKEKSEPKVDQFFKPQFTPGNLMHVGMRTVLMLLMIYGSFKVNMRFMVAPPLLVAFTEFTNPHAKARQRPIVTILLMGFCATAGALSRLIFTMQLGLPLTFAAVVASIFFVLMMDFVNLYIPPVGACTILAMLIPAKYVAGFPMQALFGVLILMALSILVFKEHDV</sequence>
<dbReference type="OrthoDB" id="3193075at2"/>
<feature type="transmembrane region" description="Helical" evidence="1">
    <location>
        <begin position="56"/>
        <end position="74"/>
    </location>
</feature>
<evidence type="ECO:0000313" key="3">
    <source>
        <dbReference type="Proteomes" id="UP000268059"/>
    </source>
</evidence>
<proteinExistence type="predicted"/>
<feature type="transmembrane region" description="Helical" evidence="1">
    <location>
        <begin position="156"/>
        <end position="175"/>
    </location>
</feature>
<keyword evidence="1" id="KW-1133">Transmembrane helix</keyword>
<evidence type="ECO:0000256" key="1">
    <source>
        <dbReference type="SAM" id="Phobius"/>
    </source>
</evidence>
<dbReference type="KEGG" id="ebm:SG0102_17210"/>
<feature type="transmembrane region" description="Helical" evidence="1">
    <location>
        <begin position="230"/>
        <end position="247"/>
    </location>
</feature>
<organism evidence="2 3">
    <name type="scientific">Intestinibaculum porci</name>
    <dbReference type="NCBI Taxonomy" id="2487118"/>
    <lineage>
        <taxon>Bacteria</taxon>
        <taxon>Bacillati</taxon>
        <taxon>Bacillota</taxon>
        <taxon>Erysipelotrichia</taxon>
        <taxon>Erysipelotrichales</taxon>
        <taxon>Erysipelotrichaceae</taxon>
        <taxon>Intestinibaculum</taxon>
    </lineage>
</organism>
<feature type="transmembrane region" description="Helical" evidence="1">
    <location>
        <begin position="86"/>
        <end position="110"/>
    </location>
</feature>
<keyword evidence="3" id="KW-1185">Reference proteome</keyword>
<feature type="transmembrane region" description="Helical" evidence="1">
    <location>
        <begin position="206"/>
        <end position="224"/>
    </location>
</feature>
<dbReference type="AlphaFoldDB" id="A0A3G9J6I1"/>
<dbReference type="RefSeq" id="WP_125119609.1">
    <property type="nucleotide sequence ID" value="NZ_AP019309.1"/>
</dbReference>
<feature type="transmembrane region" description="Helical" evidence="1">
    <location>
        <begin position="117"/>
        <end position="136"/>
    </location>
</feature>
<feature type="transmembrane region" description="Helical" evidence="1">
    <location>
        <begin position="277"/>
        <end position="296"/>
    </location>
</feature>
<dbReference type="InParanoid" id="A0A3G9J6I1"/>
<evidence type="ECO:0008006" key="4">
    <source>
        <dbReference type="Google" id="ProtNLM"/>
    </source>
</evidence>
<dbReference type="EMBL" id="AP019309">
    <property type="protein sequence ID" value="BBH26787.1"/>
    <property type="molecule type" value="Genomic_DNA"/>
</dbReference>
<evidence type="ECO:0000313" key="2">
    <source>
        <dbReference type="EMBL" id="BBH26787.1"/>
    </source>
</evidence>
<feature type="transmembrane region" description="Helical" evidence="1">
    <location>
        <begin position="254"/>
        <end position="271"/>
    </location>
</feature>
<dbReference type="Proteomes" id="UP000268059">
    <property type="component" value="Chromosome"/>
</dbReference>
<name>A0A3G9J6I1_9FIRM</name>
<feature type="transmembrane region" description="Helical" evidence="1">
    <location>
        <begin position="7"/>
        <end position="24"/>
    </location>
</feature>
<reference evidence="2 3" key="1">
    <citation type="submission" date="2018-11" db="EMBL/GenBank/DDBJ databases">
        <title>Novel Erysipelotrichaceae bacterium isolated from small intestine of a swine.</title>
        <authorList>
            <person name="Kim J.S."/>
            <person name="Choe H."/>
            <person name="Lee Y.R."/>
            <person name="Kim K.M."/>
            <person name="Park D.S."/>
        </authorList>
    </citation>
    <scope>NUCLEOTIDE SEQUENCE [LARGE SCALE GENOMIC DNA]</scope>
    <source>
        <strain evidence="2 3">SG0102</strain>
    </source>
</reference>
<keyword evidence="1" id="KW-0812">Transmembrane</keyword>
<accession>A0A3G9J6I1</accession>
<protein>
    <recommendedName>
        <fullName evidence="4">HPP family protein</fullName>
    </recommendedName>
</protein>